<dbReference type="InterPro" id="IPR038973">
    <property type="entry name" value="MutL/Mlh/Pms-like"/>
</dbReference>
<dbReference type="InterPro" id="IPR020568">
    <property type="entry name" value="Ribosomal_Su5_D2-typ_SF"/>
</dbReference>
<comment type="function">
    <text evidence="4">This protein is involved in the repair of mismatches in DNA. It is required for dam-dependent methyl-directed DNA mismatch repair. May act as a 'molecular matchmaker', a protein that promotes the formation of a stable complex between two or more DNA-binding proteins in an ATP-dependent manner without itself being part of a final effector complex.</text>
</comment>
<feature type="domain" description="DNA mismatch repair protein S5" evidence="7">
    <location>
        <begin position="221"/>
        <end position="364"/>
    </location>
</feature>
<accession>A0ABD6CKY8</accession>
<dbReference type="PROSITE" id="PS00058">
    <property type="entry name" value="DNA_MISMATCH_REPAIR_1"/>
    <property type="match status" value="1"/>
</dbReference>
<keyword evidence="2 4" id="KW-0227">DNA damage</keyword>
<name>A0ABD6CKY8_9EURY</name>
<dbReference type="InterPro" id="IPR042121">
    <property type="entry name" value="MutL_C_regsub"/>
</dbReference>
<dbReference type="Gene3D" id="3.30.565.10">
    <property type="entry name" value="Histidine kinase-like ATPase, C-terminal domain"/>
    <property type="match status" value="1"/>
</dbReference>
<proteinExistence type="inferred from homology"/>
<dbReference type="InterPro" id="IPR013507">
    <property type="entry name" value="DNA_mismatch_S5_2-like"/>
</dbReference>
<dbReference type="SUPFAM" id="SSF118116">
    <property type="entry name" value="DNA mismatch repair protein MutL"/>
    <property type="match status" value="1"/>
</dbReference>
<dbReference type="InterPro" id="IPR014790">
    <property type="entry name" value="MutL_C"/>
</dbReference>
<dbReference type="EMBL" id="JBHUDK010000002">
    <property type="protein sequence ID" value="MFD1597941.1"/>
    <property type="molecule type" value="Genomic_DNA"/>
</dbReference>
<dbReference type="GO" id="GO:0006298">
    <property type="term" value="P:mismatch repair"/>
    <property type="evidence" value="ECO:0007669"/>
    <property type="project" value="UniProtKB-UniRule"/>
</dbReference>
<dbReference type="NCBIfam" id="TIGR00585">
    <property type="entry name" value="mutl"/>
    <property type="match status" value="1"/>
</dbReference>
<dbReference type="SMART" id="SM01340">
    <property type="entry name" value="DNA_mis_repair"/>
    <property type="match status" value="1"/>
</dbReference>
<feature type="region of interest" description="Disordered" evidence="5">
    <location>
        <begin position="112"/>
        <end position="136"/>
    </location>
</feature>
<feature type="region of interest" description="Disordered" evidence="5">
    <location>
        <begin position="370"/>
        <end position="600"/>
    </location>
</feature>
<dbReference type="Gene3D" id="3.30.1370.100">
    <property type="entry name" value="MutL, C-terminal domain, regulatory subdomain"/>
    <property type="match status" value="1"/>
</dbReference>
<feature type="compositionally biased region" description="Low complexity" evidence="5">
    <location>
        <begin position="404"/>
        <end position="423"/>
    </location>
</feature>
<keyword evidence="8" id="KW-0540">Nuclease</keyword>
<dbReference type="Pfam" id="PF08676">
    <property type="entry name" value="MutL_C"/>
    <property type="match status" value="1"/>
</dbReference>
<dbReference type="InterPro" id="IPR037198">
    <property type="entry name" value="MutL_C_sf"/>
</dbReference>
<dbReference type="SUPFAM" id="SSF55874">
    <property type="entry name" value="ATPase domain of HSP90 chaperone/DNA topoisomerase II/histidine kinase"/>
    <property type="match status" value="1"/>
</dbReference>
<feature type="domain" description="MutL C-terminal dimerisation" evidence="6">
    <location>
        <begin position="617"/>
        <end position="761"/>
    </location>
</feature>
<dbReference type="FunFam" id="3.30.565.10:FF:000003">
    <property type="entry name" value="DNA mismatch repair endonuclease MutL"/>
    <property type="match status" value="1"/>
</dbReference>
<dbReference type="CDD" id="cd16926">
    <property type="entry name" value="HATPase_MutL-MLH-PMS-like"/>
    <property type="match status" value="1"/>
</dbReference>
<evidence type="ECO:0000256" key="3">
    <source>
        <dbReference type="ARBA" id="ARBA00023204"/>
    </source>
</evidence>
<feature type="compositionally biased region" description="Basic and acidic residues" evidence="5">
    <location>
        <begin position="573"/>
        <end position="585"/>
    </location>
</feature>
<organism evidence="8 9">
    <name type="scientific">Halobellus rarus</name>
    <dbReference type="NCBI Taxonomy" id="1126237"/>
    <lineage>
        <taxon>Archaea</taxon>
        <taxon>Methanobacteriati</taxon>
        <taxon>Methanobacteriota</taxon>
        <taxon>Stenosarchaea group</taxon>
        <taxon>Halobacteria</taxon>
        <taxon>Halobacteriales</taxon>
        <taxon>Haloferacaceae</taxon>
        <taxon>Halobellus</taxon>
    </lineage>
</organism>
<dbReference type="InterPro" id="IPR002099">
    <property type="entry name" value="MutL/Mlh/PMS"/>
</dbReference>
<evidence type="ECO:0000256" key="5">
    <source>
        <dbReference type="SAM" id="MobiDB-lite"/>
    </source>
</evidence>
<dbReference type="PANTHER" id="PTHR10073">
    <property type="entry name" value="DNA MISMATCH REPAIR PROTEIN MLH, PMS, MUTL"/>
    <property type="match status" value="1"/>
</dbReference>
<sequence length="808" mass="85469">MRELDDRTIRQIAAGEVVERPASAVKELVENSLDADADRISVAVDAGGTQGIRVRDDGVGMDRESAERAIEEHTTSKIDGIDDLEAGVGTLGFRGEALHTIGAVSRLTIRTKPRARSAGDSGENRETRGGASGTEIRVEGGDVTAVGAAGCPEGTVVEVEDLFFNTPARKKFLKTTATEFDHVNTVVTHYALANPDVAISLEHDGREVFATEGRGSLQSAVLSVYGREVAESMIEVEYDPADEADPPTETGSAVGAESDSTDGTGTVEGVRGLVSHPETTRSTREYLSTFVNGRYVTDGVLREAVLDAYGGQLAGDRYPFAVLFVDVPADTVDVNAHPRKMEIRYDNESGVRAAVTDAVRTALLDEGLIRSTAPRGRSAPEETEVRPESPDSEVRGGAGHTPQPGAGSDAAGEADAAGSSPGSEFERAEPGTAAEVDPTDDDAWTVDGLGRGTGRGGSAPTDPTDRSGSDSDVSPGLDSTRGAETASNPNDTGRASASTADDVPESTPTERTRASERRPNVERRSRSEQRPDHGRQPTLERDSDAEGASRRDRRSDADGANRRTQSGSPSGDRPGETGGGDRESRPTGIVGPTVQRDLRGEAATLEPRFDALPSMRILGQLHDTYVVAEADSGMILVDQHAADERVNYERLKAELDGDVVTQALAEPVELELTAREAALFAEYQAALSDLGFRSERVDDRTVAVETVPAVFAEALDPELVRDVLSAFVAEGDGGAETVEAVADDLLADLACYPSVTGNTSLTEGSVVELLEALDGCENPYACPHGRPVLIHVDGDEIGDRFERDYPGH</sequence>
<protein>
    <recommendedName>
        <fullName evidence="4">DNA mismatch repair protein MutL</fullName>
    </recommendedName>
</protein>
<feature type="compositionally biased region" description="Basic and acidic residues" evidence="5">
    <location>
        <begin position="378"/>
        <end position="394"/>
    </location>
</feature>
<reference evidence="8 9" key="1">
    <citation type="journal article" date="2019" name="Int. J. Syst. Evol. Microbiol.">
        <title>The Global Catalogue of Microorganisms (GCM) 10K type strain sequencing project: providing services to taxonomists for standard genome sequencing and annotation.</title>
        <authorList>
            <consortium name="The Broad Institute Genomics Platform"/>
            <consortium name="The Broad Institute Genome Sequencing Center for Infectious Disease"/>
            <person name="Wu L."/>
            <person name="Ma J."/>
        </authorList>
    </citation>
    <scope>NUCLEOTIDE SEQUENCE [LARGE SCALE GENOMIC DNA]</scope>
    <source>
        <strain evidence="8 9">CGMCC 1.12121</strain>
    </source>
</reference>
<dbReference type="SMART" id="SM00853">
    <property type="entry name" value="MutL_C"/>
    <property type="match status" value="1"/>
</dbReference>
<evidence type="ECO:0000256" key="4">
    <source>
        <dbReference type="HAMAP-Rule" id="MF_00149"/>
    </source>
</evidence>
<gene>
    <name evidence="4 8" type="primary">mutL</name>
    <name evidence="8" type="ORF">ACFSBX_03085</name>
</gene>
<evidence type="ECO:0000256" key="1">
    <source>
        <dbReference type="ARBA" id="ARBA00006082"/>
    </source>
</evidence>
<feature type="compositionally biased region" description="Basic and acidic residues" evidence="5">
    <location>
        <begin position="508"/>
        <end position="561"/>
    </location>
</feature>
<dbReference type="HAMAP" id="MF_00149">
    <property type="entry name" value="DNA_mis_repair"/>
    <property type="match status" value="1"/>
</dbReference>
<keyword evidence="8" id="KW-0378">Hydrolase</keyword>
<dbReference type="SUPFAM" id="SSF54211">
    <property type="entry name" value="Ribosomal protein S5 domain 2-like"/>
    <property type="match status" value="1"/>
</dbReference>
<feature type="compositionally biased region" description="Polar residues" evidence="5">
    <location>
        <begin position="485"/>
        <end position="499"/>
    </location>
</feature>
<dbReference type="Pfam" id="PF01119">
    <property type="entry name" value="DNA_mis_repair"/>
    <property type="match status" value="1"/>
</dbReference>
<keyword evidence="3 4" id="KW-0234">DNA repair</keyword>
<keyword evidence="8" id="KW-0255">Endonuclease</keyword>
<dbReference type="GO" id="GO:0004519">
    <property type="term" value="F:endonuclease activity"/>
    <property type="evidence" value="ECO:0007669"/>
    <property type="project" value="UniProtKB-KW"/>
</dbReference>
<keyword evidence="9" id="KW-1185">Reference proteome</keyword>
<dbReference type="Pfam" id="PF13589">
    <property type="entry name" value="HATPase_c_3"/>
    <property type="match status" value="1"/>
</dbReference>
<comment type="caution">
    <text evidence="8">The sequence shown here is derived from an EMBL/GenBank/DDBJ whole genome shotgun (WGS) entry which is preliminary data.</text>
</comment>
<comment type="similarity">
    <text evidence="1 4">Belongs to the DNA mismatch repair MutL/HexB family.</text>
</comment>
<dbReference type="Gene3D" id="3.30.230.10">
    <property type="match status" value="1"/>
</dbReference>
<evidence type="ECO:0000313" key="9">
    <source>
        <dbReference type="Proteomes" id="UP001597085"/>
    </source>
</evidence>
<evidence type="ECO:0000313" key="8">
    <source>
        <dbReference type="EMBL" id="MFD1597941.1"/>
    </source>
</evidence>
<evidence type="ECO:0000259" key="6">
    <source>
        <dbReference type="SMART" id="SM00853"/>
    </source>
</evidence>
<dbReference type="AlphaFoldDB" id="A0ABD6CKY8"/>
<dbReference type="CDD" id="cd00782">
    <property type="entry name" value="MutL_Trans"/>
    <property type="match status" value="1"/>
</dbReference>
<dbReference type="InterPro" id="IPR014721">
    <property type="entry name" value="Ribsml_uS5_D2-typ_fold_subgr"/>
</dbReference>
<dbReference type="InterPro" id="IPR042120">
    <property type="entry name" value="MutL_C_dimsub"/>
</dbReference>
<dbReference type="InterPro" id="IPR014762">
    <property type="entry name" value="DNA_mismatch_repair_CS"/>
</dbReference>
<dbReference type="Proteomes" id="UP001597085">
    <property type="component" value="Unassembled WGS sequence"/>
</dbReference>
<dbReference type="RefSeq" id="WP_256421496.1">
    <property type="nucleotide sequence ID" value="NZ_JANHDI010000007.1"/>
</dbReference>
<dbReference type="Gene3D" id="3.30.1540.20">
    <property type="entry name" value="MutL, C-terminal domain, dimerisation subdomain"/>
    <property type="match status" value="1"/>
</dbReference>
<dbReference type="PANTHER" id="PTHR10073:SF12">
    <property type="entry name" value="DNA MISMATCH REPAIR PROTEIN MLH1"/>
    <property type="match status" value="1"/>
</dbReference>
<dbReference type="InterPro" id="IPR020667">
    <property type="entry name" value="DNA_mismatch_repair_MutL"/>
</dbReference>
<dbReference type="InterPro" id="IPR036890">
    <property type="entry name" value="HATPase_C_sf"/>
</dbReference>
<feature type="region of interest" description="Disordered" evidence="5">
    <location>
        <begin position="241"/>
        <end position="270"/>
    </location>
</feature>
<evidence type="ECO:0000259" key="7">
    <source>
        <dbReference type="SMART" id="SM01340"/>
    </source>
</evidence>
<evidence type="ECO:0000256" key="2">
    <source>
        <dbReference type="ARBA" id="ARBA00022763"/>
    </source>
</evidence>